<name>J9UXS5_BRAPL</name>
<evidence type="ECO:0000256" key="1">
    <source>
        <dbReference type="SAM" id="Coils"/>
    </source>
</evidence>
<evidence type="ECO:0000259" key="2">
    <source>
        <dbReference type="Pfam" id="PF23096"/>
    </source>
</evidence>
<gene>
    <name evidence="3" type="primary">hvp45</name>
    <name evidence="3" type="ORF">B2904_orf2684</name>
</gene>
<feature type="coiled-coil region" evidence="1">
    <location>
        <begin position="18"/>
        <end position="45"/>
    </location>
</feature>
<sequence>MLENNETQNNQTVIEKIIESYDTKLKDKTLEIEKLNEELNKISTNNYYNGVPDLHSNRGDFGDDFSFPNKWALTCKRMENSIYLEPILQFYRGIFNSFNYELEKTDEYFESAKVRNAYNFAYNFIDKQFKRAGGLKSLIVNAAYNSLVYGFCFFTPKLEVLSAKNYGFKGKLDGLRGFKFYDVSSISSFNFSKEDIDEIESISIINKNNSTITNINFDLAIAGYSTYGDITGDVIGKPFLYSAYSLWQVLESMDNSFNRNLKNIGEHSFNFVSNCELNDSKRKEVEREIRNFVNNGGGIFISKYGKIEKIESIDANEWYSFRDSMLSTLFKNKGVDIKALGLNKGATKNLADLTQANALLMASDIVEGIINNINDSFMKRYFDLNFKSLRLLGECDYFRIKHSINKD</sequence>
<protein>
    <submittedName>
        <fullName evidence="3">Hvp 45 VSH-1 capsid protein</fullName>
    </submittedName>
</protein>
<dbReference type="HOGENOM" id="CLU_665104_0_0_12"/>
<dbReference type="RefSeq" id="WP_014936942.1">
    <property type="nucleotide sequence ID" value="NC_018607.1"/>
</dbReference>
<dbReference type="AlphaFoldDB" id="J9UXS5"/>
<dbReference type="KEGG" id="bpj:B2904_orf2684"/>
<dbReference type="Proteomes" id="UP000007346">
    <property type="component" value="Chromosome"/>
</dbReference>
<dbReference type="PATRIC" id="fig|1133568.3.peg.2681"/>
<keyword evidence="1" id="KW-0175">Coiled coil</keyword>
<reference evidence="3 4" key="1">
    <citation type="journal article" date="2012" name="BMC Genomics">
        <title>Comparative genomics of Brachyspira pilosicoli strains: genome rearrangements, reductions and correlation of genetic compliment with phenotypic diversity.</title>
        <authorList>
            <person name="Mappley L.J."/>
            <person name="Black M.L."/>
            <person name="Abuoun M."/>
            <person name="Darby A.C."/>
            <person name="Woodward M.J."/>
            <person name="Parkhill J."/>
            <person name="Turner A.K."/>
            <person name="Bellgard M.I."/>
            <person name="La T."/>
            <person name="Phillips N.D."/>
            <person name="La Ragione R.M."/>
            <person name="Hampson D.J."/>
        </authorList>
    </citation>
    <scope>NUCLEOTIDE SEQUENCE [LARGE SCALE GENOMIC DNA]</scope>
    <source>
        <strain evidence="3">B2904</strain>
    </source>
</reference>
<evidence type="ECO:0000313" key="4">
    <source>
        <dbReference type="Proteomes" id="UP000007346"/>
    </source>
</evidence>
<accession>J9UXS5</accession>
<dbReference type="Pfam" id="PF23096">
    <property type="entry name" value="HEAT_PSME4"/>
    <property type="match status" value="1"/>
</dbReference>
<dbReference type="InterPro" id="IPR055455">
    <property type="entry name" value="HEAT_PSME4"/>
</dbReference>
<organism evidence="3 4">
    <name type="scientific">Brachyspira pilosicoli B2904</name>
    <dbReference type="NCBI Taxonomy" id="1133568"/>
    <lineage>
        <taxon>Bacteria</taxon>
        <taxon>Pseudomonadati</taxon>
        <taxon>Spirochaetota</taxon>
        <taxon>Spirochaetia</taxon>
        <taxon>Brachyspirales</taxon>
        <taxon>Brachyspiraceae</taxon>
        <taxon>Brachyspira</taxon>
    </lineage>
</organism>
<evidence type="ECO:0000313" key="3">
    <source>
        <dbReference type="EMBL" id="AFR72004.1"/>
    </source>
</evidence>
<proteinExistence type="predicted"/>
<feature type="domain" description="Proteasome activator complex subunit 4-like HEAT repeat-like" evidence="2">
    <location>
        <begin position="277"/>
        <end position="373"/>
    </location>
</feature>
<dbReference type="EMBL" id="CP003490">
    <property type="protein sequence ID" value="AFR72004.1"/>
    <property type="molecule type" value="Genomic_DNA"/>
</dbReference>